<dbReference type="EMBL" id="CAVMJV010000002">
    <property type="protein sequence ID" value="CAK5015220.1"/>
    <property type="molecule type" value="Genomic_DNA"/>
</dbReference>
<sequence>MNGNKIGSSSENANNYAISAPYINNFHNVDKIKFHVPTLFNSFYVDNLEANTLYKFTIRAVYSDGESEESVTLTAKTYCQSCMAGSHTAAWIKNLLVEYNVIVSASNGIRCKSSPPMGGGVMNAVFRNIAMLNVGSKNTANLGNIQLDGITEEGSAIILTLNYLDETSDLKFQKAVNSTNFEEIEFSEITIDNVNKGNSGPSILMEGYDKSQTNYPKTYLKNIVSLFY</sequence>
<accession>A0ACB0XS06</accession>
<comment type="caution">
    <text evidence="1">The sequence shown here is derived from an EMBL/GenBank/DDBJ whole genome shotgun (WGS) entry which is preliminary data.</text>
</comment>
<gene>
    <name evidence="1" type="ORF">MENTE1834_LOCUS2944</name>
</gene>
<evidence type="ECO:0000313" key="2">
    <source>
        <dbReference type="Proteomes" id="UP001497535"/>
    </source>
</evidence>
<reference evidence="1" key="1">
    <citation type="submission" date="2023-11" db="EMBL/GenBank/DDBJ databases">
        <authorList>
            <person name="Poullet M."/>
        </authorList>
    </citation>
    <scope>NUCLEOTIDE SEQUENCE</scope>
    <source>
        <strain evidence="1">E1834</strain>
    </source>
</reference>
<protein>
    <submittedName>
        <fullName evidence="1">Uncharacterized protein</fullName>
    </submittedName>
</protein>
<dbReference type="Proteomes" id="UP001497535">
    <property type="component" value="Unassembled WGS sequence"/>
</dbReference>
<proteinExistence type="predicted"/>
<evidence type="ECO:0000313" key="1">
    <source>
        <dbReference type="EMBL" id="CAK5015220.1"/>
    </source>
</evidence>
<name>A0ACB0XS06_MELEN</name>
<keyword evidence="2" id="KW-1185">Reference proteome</keyword>
<organism evidence="1 2">
    <name type="scientific">Meloidogyne enterolobii</name>
    <name type="common">Root-knot nematode worm</name>
    <name type="synonym">Meloidogyne mayaguensis</name>
    <dbReference type="NCBI Taxonomy" id="390850"/>
    <lineage>
        <taxon>Eukaryota</taxon>
        <taxon>Metazoa</taxon>
        <taxon>Ecdysozoa</taxon>
        <taxon>Nematoda</taxon>
        <taxon>Chromadorea</taxon>
        <taxon>Rhabditida</taxon>
        <taxon>Tylenchina</taxon>
        <taxon>Tylenchomorpha</taxon>
        <taxon>Tylenchoidea</taxon>
        <taxon>Meloidogynidae</taxon>
        <taxon>Meloidogyninae</taxon>
        <taxon>Meloidogyne</taxon>
    </lineage>
</organism>